<gene>
    <name evidence="3" type="ORF">C2L65_45060</name>
</gene>
<feature type="domain" description="SpoVT-AbrB" evidence="2">
    <location>
        <begin position="2"/>
        <end position="48"/>
    </location>
</feature>
<dbReference type="SMART" id="SM00966">
    <property type="entry name" value="SpoVT_AbrB"/>
    <property type="match status" value="1"/>
</dbReference>
<dbReference type="EMBL" id="CP026114">
    <property type="protein sequence ID" value="AUT66891.1"/>
    <property type="molecule type" value="Genomic_DNA"/>
</dbReference>
<dbReference type="InterPro" id="IPR037914">
    <property type="entry name" value="SpoVT-AbrB_sf"/>
</dbReference>
<dbReference type="AlphaFoldDB" id="A0A2I8F5S4"/>
<evidence type="ECO:0000259" key="2">
    <source>
        <dbReference type="PROSITE" id="PS51740"/>
    </source>
</evidence>
<name>A0A2I8F5S4_9BURK</name>
<dbReference type="OrthoDB" id="9811597at2"/>
<dbReference type="Pfam" id="PF04014">
    <property type="entry name" value="MazE_antitoxin"/>
    <property type="match status" value="1"/>
</dbReference>
<dbReference type="InterPro" id="IPR007159">
    <property type="entry name" value="SpoVT-AbrB_dom"/>
</dbReference>
<dbReference type="SUPFAM" id="SSF89447">
    <property type="entry name" value="AbrB/MazE/MraZ-like"/>
    <property type="match status" value="1"/>
</dbReference>
<dbReference type="GO" id="GO:0003677">
    <property type="term" value="F:DNA binding"/>
    <property type="evidence" value="ECO:0007669"/>
    <property type="project" value="UniProtKB-UniRule"/>
</dbReference>
<dbReference type="Proteomes" id="UP000243502">
    <property type="component" value="Chromosome 4"/>
</dbReference>
<dbReference type="PROSITE" id="PS51740">
    <property type="entry name" value="SPOVT_ABRB"/>
    <property type="match status" value="1"/>
</dbReference>
<dbReference type="KEGG" id="pter:C2L65_45060"/>
<accession>A0A2I8F5S4</accession>
<proteinExistence type="predicted"/>
<evidence type="ECO:0000256" key="1">
    <source>
        <dbReference type="PROSITE-ProRule" id="PRU01076"/>
    </source>
</evidence>
<reference evidence="3 4" key="1">
    <citation type="submission" date="2018-01" db="EMBL/GenBank/DDBJ databases">
        <title>Species boundaries and ecological features among Paraburkholderia terrae DSMZ17804T, P. hospita DSMZ17164T and P. caribensis DSMZ13236T.</title>
        <authorList>
            <person name="Pratama A.A."/>
        </authorList>
    </citation>
    <scope>NUCLEOTIDE SEQUENCE [LARGE SCALE GENOMIC DNA]</scope>
    <source>
        <strain evidence="3 4">DSM 17804</strain>
    </source>
</reference>
<evidence type="ECO:0000313" key="3">
    <source>
        <dbReference type="EMBL" id="AUT66891.1"/>
    </source>
</evidence>
<protein>
    <submittedName>
        <fullName evidence="3">AbrB family transcriptional regulator</fullName>
    </submittedName>
</protein>
<evidence type="ECO:0000313" key="4">
    <source>
        <dbReference type="Proteomes" id="UP000243502"/>
    </source>
</evidence>
<organism evidence="3 4">
    <name type="scientific">Paraburkholderia terrae</name>
    <dbReference type="NCBI Taxonomy" id="311230"/>
    <lineage>
        <taxon>Bacteria</taxon>
        <taxon>Pseudomonadati</taxon>
        <taxon>Pseudomonadota</taxon>
        <taxon>Betaproteobacteria</taxon>
        <taxon>Burkholderiales</taxon>
        <taxon>Burkholderiaceae</taxon>
        <taxon>Paraburkholderia</taxon>
    </lineage>
</organism>
<sequence>MSNLSTITARGQTTVPARVRAALNAVPGTQLAWHLTGDGTVIVRAKNRSIKELAGILGSESTTVSTDDMKVWRR</sequence>
<dbReference type="Gene3D" id="2.10.260.10">
    <property type="match status" value="1"/>
</dbReference>
<keyword evidence="1" id="KW-0238">DNA-binding</keyword>